<dbReference type="EMBL" id="CP171844">
    <property type="protein sequence ID" value="XKQ38551.1"/>
    <property type="molecule type" value="Genomic_DNA"/>
</dbReference>
<evidence type="ECO:0000313" key="2">
    <source>
        <dbReference type="Proteomes" id="UP000076193"/>
    </source>
</evidence>
<dbReference type="Proteomes" id="UP000076193">
    <property type="component" value="Chromosome"/>
</dbReference>
<accession>A0ACD5EZM6</accession>
<protein>
    <submittedName>
        <fullName evidence="1">Uncharacterized protein</fullName>
    </submittedName>
</protein>
<reference evidence="1" key="1">
    <citation type="submission" date="2024-10" db="EMBL/GenBank/DDBJ databases">
        <title>Strain of Rhizobium-related bacteria isolated fromm roots of Vavilovia formosa.</title>
        <authorList>
            <person name="Kimeklis A."/>
            <person name="Afonin A."/>
        </authorList>
    </citation>
    <scope>NUCLEOTIDE SEQUENCE</scope>
    <source>
        <strain evidence="1">Vaf12</strain>
    </source>
</reference>
<proteinExistence type="predicted"/>
<evidence type="ECO:0000313" key="1">
    <source>
        <dbReference type="EMBL" id="XKQ38551.1"/>
    </source>
</evidence>
<sequence length="56" mass="5641">MVLDILCGALLPLAIVPRAEAKIVVALAAQVEGVLTSLSASFAPAINVEATEGIPL</sequence>
<organism evidence="1 2">
    <name type="scientific">Rhizobium leguminosarum</name>
    <dbReference type="NCBI Taxonomy" id="384"/>
    <lineage>
        <taxon>Bacteria</taxon>
        <taxon>Pseudomonadati</taxon>
        <taxon>Pseudomonadota</taxon>
        <taxon>Alphaproteobacteria</taxon>
        <taxon>Hyphomicrobiales</taxon>
        <taxon>Rhizobiaceae</taxon>
        <taxon>Rhizobium/Agrobacterium group</taxon>
        <taxon>Rhizobium</taxon>
    </lineage>
</organism>
<name>A0ACD5EZM6_RHILE</name>
<gene>
    <name evidence="1" type="ORF">A4A59_015575</name>
</gene>